<sequence>MVSVEKRQERGLGTGSSLDSAQSDVISGTLHVSEVPEQLLEPQSCSFPDSRQLGGLEMSPAKHWQVFVVQSKFGQSVDNIHKFGDQNVVRVPEKNQIRVICNVARGGSQMDDSGSSRTGFAENVDVGHHVVSDNGLLLFGGLDFLVRDFEVLGHLLDSFIGDDRKPQRFLGNCQVVPQLSPRGEPVPQREDLRHLLGRVPRRQRGGIGVVGHGRKIKIN</sequence>
<feature type="compositionally biased region" description="Basic and acidic residues" evidence="1">
    <location>
        <begin position="1"/>
        <end position="10"/>
    </location>
</feature>
<evidence type="ECO:0000256" key="1">
    <source>
        <dbReference type="SAM" id="MobiDB-lite"/>
    </source>
</evidence>
<protein>
    <submittedName>
        <fullName evidence="2">Uncharacterized protein</fullName>
    </submittedName>
</protein>
<dbReference type="AlphaFoldDB" id="A0A9P8NT86"/>
<reference evidence="2" key="1">
    <citation type="journal article" date="2021" name="Open Biol.">
        <title>Shared evolutionary footprints suggest mitochondrial oxidative damage underlies multiple complex I losses in fungi.</title>
        <authorList>
            <person name="Schikora-Tamarit M.A."/>
            <person name="Marcet-Houben M."/>
            <person name="Nosek J."/>
            <person name="Gabaldon T."/>
        </authorList>
    </citation>
    <scope>NUCLEOTIDE SEQUENCE</scope>
    <source>
        <strain evidence="2">NCAIM Y.01608</strain>
    </source>
</reference>
<comment type="caution">
    <text evidence="2">The sequence shown here is derived from an EMBL/GenBank/DDBJ whole genome shotgun (WGS) entry which is preliminary data.</text>
</comment>
<dbReference type="Proteomes" id="UP000788993">
    <property type="component" value="Unassembled WGS sequence"/>
</dbReference>
<reference evidence="2" key="2">
    <citation type="submission" date="2021-01" db="EMBL/GenBank/DDBJ databases">
        <authorList>
            <person name="Schikora-Tamarit M.A."/>
        </authorList>
    </citation>
    <scope>NUCLEOTIDE SEQUENCE</scope>
    <source>
        <strain evidence="2">NCAIM Y.01608</strain>
    </source>
</reference>
<name>A0A9P8NT86_9ASCO</name>
<evidence type="ECO:0000313" key="2">
    <source>
        <dbReference type="EMBL" id="KAH3659413.1"/>
    </source>
</evidence>
<dbReference type="EMBL" id="JAEUBD010001540">
    <property type="protein sequence ID" value="KAH3659413.1"/>
    <property type="molecule type" value="Genomic_DNA"/>
</dbReference>
<keyword evidence="3" id="KW-1185">Reference proteome</keyword>
<gene>
    <name evidence="2" type="ORF">OGATHE_006297</name>
</gene>
<evidence type="ECO:0000313" key="3">
    <source>
        <dbReference type="Proteomes" id="UP000788993"/>
    </source>
</evidence>
<organism evidence="2 3">
    <name type="scientific">Ogataea polymorpha</name>
    <dbReference type="NCBI Taxonomy" id="460523"/>
    <lineage>
        <taxon>Eukaryota</taxon>
        <taxon>Fungi</taxon>
        <taxon>Dikarya</taxon>
        <taxon>Ascomycota</taxon>
        <taxon>Saccharomycotina</taxon>
        <taxon>Pichiomycetes</taxon>
        <taxon>Pichiales</taxon>
        <taxon>Pichiaceae</taxon>
        <taxon>Ogataea</taxon>
    </lineage>
</organism>
<feature type="region of interest" description="Disordered" evidence="1">
    <location>
        <begin position="1"/>
        <end position="23"/>
    </location>
</feature>
<proteinExistence type="predicted"/>
<accession>A0A9P8NT86</accession>